<sequence length="155" mass="16635">MVASKAFVTFALAAVALAAPSRRQIEEPPPEDRATCTYVMTPNPPVVDDSTLDNDAEFTFTIGVRLANDSPTQIAWVFDNPLPWVHNEDGSYEVNATTAFNGLSADEVKAIVTAWPGQILPGRFVPEWAVGSVVCPDSPAEIKINSNAKGVMFGL</sequence>
<reference evidence="2 3" key="1">
    <citation type="submission" date="2024-05" db="EMBL/GenBank/DDBJ databases">
        <title>A draft genome resource for the thread blight pathogen Marasmius tenuissimus strain MS-2.</title>
        <authorList>
            <person name="Yulfo-Soto G.E."/>
            <person name="Baruah I.K."/>
            <person name="Amoako-Attah I."/>
            <person name="Bukari Y."/>
            <person name="Meinhardt L.W."/>
            <person name="Bailey B.A."/>
            <person name="Cohen S.P."/>
        </authorList>
    </citation>
    <scope>NUCLEOTIDE SEQUENCE [LARGE SCALE GENOMIC DNA]</scope>
    <source>
        <strain evidence="2 3">MS-2</strain>
    </source>
</reference>
<dbReference type="Proteomes" id="UP001437256">
    <property type="component" value="Unassembled WGS sequence"/>
</dbReference>
<protein>
    <submittedName>
        <fullName evidence="2">Uncharacterized protein</fullName>
    </submittedName>
</protein>
<name>A0ABR2ZLL5_9AGAR</name>
<dbReference type="EMBL" id="JBBXMP010000121">
    <property type="protein sequence ID" value="KAL0061859.1"/>
    <property type="molecule type" value="Genomic_DNA"/>
</dbReference>
<gene>
    <name evidence="2" type="ORF">AAF712_011301</name>
</gene>
<evidence type="ECO:0000313" key="2">
    <source>
        <dbReference type="EMBL" id="KAL0061859.1"/>
    </source>
</evidence>
<comment type="caution">
    <text evidence="2">The sequence shown here is derived from an EMBL/GenBank/DDBJ whole genome shotgun (WGS) entry which is preliminary data.</text>
</comment>
<proteinExistence type="predicted"/>
<keyword evidence="3" id="KW-1185">Reference proteome</keyword>
<feature type="chain" id="PRO_5046066954" evidence="1">
    <location>
        <begin position="19"/>
        <end position="155"/>
    </location>
</feature>
<organism evidence="2 3">
    <name type="scientific">Marasmius tenuissimus</name>
    <dbReference type="NCBI Taxonomy" id="585030"/>
    <lineage>
        <taxon>Eukaryota</taxon>
        <taxon>Fungi</taxon>
        <taxon>Dikarya</taxon>
        <taxon>Basidiomycota</taxon>
        <taxon>Agaricomycotina</taxon>
        <taxon>Agaricomycetes</taxon>
        <taxon>Agaricomycetidae</taxon>
        <taxon>Agaricales</taxon>
        <taxon>Marasmiineae</taxon>
        <taxon>Marasmiaceae</taxon>
        <taxon>Marasmius</taxon>
    </lineage>
</organism>
<accession>A0ABR2ZLL5</accession>
<feature type="signal peptide" evidence="1">
    <location>
        <begin position="1"/>
        <end position="18"/>
    </location>
</feature>
<evidence type="ECO:0000256" key="1">
    <source>
        <dbReference type="SAM" id="SignalP"/>
    </source>
</evidence>
<evidence type="ECO:0000313" key="3">
    <source>
        <dbReference type="Proteomes" id="UP001437256"/>
    </source>
</evidence>
<keyword evidence="1" id="KW-0732">Signal</keyword>